<accession>A0A066XB10</accession>
<keyword evidence="6" id="KW-0325">Glycoprotein</keyword>
<dbReference type="InterPro" id="IPR029058">
    <property type="entry name" value="AB_hydrolase_fold"/>
</dbReference>
<feature type="domain" description="Plastocyanin-like" evidence="7">
    <location>
        <begin position="451"/>
        <end position="626"/>
    </location>
</feature>
<evidence type="ECO:0000256" key="6">
    <source>
        <dbReference type="ARBA" id="ARBA00023180"/>
    </source>
</evidence>
<dbReference type="eggNOG" id="KOG1263">
    <property type="taxonomic scope" value="Eukaryota"/>
</dbReference>
<keyword evidence="4" id="KW-0560">Oxidoreductase</keyword>
<evidence type="ECO:0000259" key="7">
    <source>
        <dbReference type="Pfam" id="PF00394"/>
    </source>
</evidence>
<dbReference type="SUPFAM" id="SSF53474">
    <property type="entry name" value="alpha/beta-Hydrolases"/>
    <property type="match status" value="1"/>
</dbReference>
<evidence type="ECO:0000256" key="4">
    <source>
        <dbReference type="ARBA" id="ARBA00023002"/>
    </source>
</evidence>
<dbReference type="SUPFAM" id="SSF49503">
    <property type="entry name" value="Cupredoxins"/>
    <property type="match status" value="3"/>
</dbReference>
<keyword evidence="5" id="KW-0186">Copper</keyword>
<dbReference type="Proteomes" id="UP000027238">
    <property type="component" value="Unassembled WGS sequence"/>
</dbReference>
<evidence type="ECO:0000259" key="10">
    <source>
        <dbReference type="Pfam" id="PF07732"/>
    </source>
</evidence>
<dbReference type="STRING" id="1173701.A0A066XB10"/>
<dbReference type="InterPro" id="IPR011706">
    <property type="entry name" value="Cu-oxidase_C"/>
</dbReference>
<feature type="domain" description="Plastocyanin-like" evidence="10">
    <location>
        <begin position="314"/>
        <end position="421"/>
    </location>
</feature>
<feature type="domain" description="Plastocyanin-like" evidence="9">
    <location>
        <begin position="728"/>
        <end position="827"/>
    </location>
</feature>
<keyword evidence="2" id="KW-0479">Metal-binding</keyword>
<evidence type="ECO:0000259" key="8">
    <source>
        <dbReference type="Pfam" id="PF00561"/>
    </source>
</evidence>
<keyword evidence="3" id="KW-0732">Signal</keyword>
<dbReference type="HOGENOM" id="CLU_334339_0_0_1"/>
<dbReference type="GO" id="GO:0005507">
    <property type="term" value="F:copper ion binding"/>
    <property type="evidence" value="ECO:0007669"/>
    <property type="project" value="InterPro"/>
</dbReference>
<dbReference type="OMA" id="INEPWND"/>
<dbReference type="Gene3D" id="2.60.40.420">
    <property type="entry name" value="Cupredoxins - blue copper proteins"/>
    <property type="match status" value="3"/>
</dbReference>
<evidence type="ECO:0000313" key="11">
    <source>
        <dbReference type="EMBL" id="KDN66373.1"/>
    </source>
</evidence>
<reference evidence="12" key="1">
    <citation type="journal article" date="2014" name="Genome Announc.">
        <title>Draft genome sequence of Colletotrichum sublineola, a destructive pathogen of cultivated sorghum.</title>
        <authorList>
            <person name="Baroncelli R."/>
            <person name="Sanz-Martin J.M."/>
            <person name="Rech G.E."/>
            <person name="Sukno S.A."/>
            <person name="Thon M.R."/>
        </authorList>
    </citation>
    <scope>NUCLEOTIDE SEQUENCE [LARGE SCALE GENOMIC DNA]</scope>
    <source>
        <strain evidence="12">TX430BB</strain>
    </source>
</reference>
<dbReference type="InterPro" id="IPR045087">
    <property type="entry name" value="Cu-oxidase_fam"/>
</dbReference>
<evidence type="ECO:0000256" key="1">
    <source>
        <dbReference type="ARBA" id="ARBA00010609"/>
    </source>
</evidence>
<dbReference type="Pfam" id="PF07731">
    <property type="entry name" value="Cu-oxidase_2"/>
    <property type="match status" value="1"/>
</dbReference>
<dbReference type="InterPro" id="IPR011707">
    <property type="entry name" value="Cu-oxidase-like_N"/>
</dbReference>
<dbReference type="PANTHER" id="PTHR11709:SF488">
    <property type="entry name" value="LACCASE-RELATED"/>
    <property type="match status" value="1"/>
</dbReference>
<protein>
    <submittedName>
        <fullName evidence="11">Putative multicopper oxidase</fullName>
    </submittedName>
</protein>
<proteinExistence type="inferred from homology"/>
<feature type="domain" description="AB hydrolase-1" evidence="8">
    <location>
        <begin position="41"/>
        <end position="285"/>
    </location>
</feature>
<dbReference type="EMBL" id="JMSE01000939">
    <property type="protein sequence ID" value="KDN66373.1"/>
    <property type="molecule type" value="Genomic_DNA"/>
</dbReference>
<comment type="similarity">
    <text evidence="1">Belongs to the multicopper oxidase family.</text>
</comment>
<dbReference type="PANTHER" id="PTHR11709">
    <property type="entry name" value="MULTI-COPPER OXIDASE"/>
    <property type="match status" value="1"/>
</dbReference>
<keyword evidence="12" id="KW-1185">Reference proteome</keyword>
<dbReference type="OrthoDB" id="2121828at2759"/>
<evidence type="ECO:0000313" key="12">
    <source>
        <dbReference type="Proteomes" id="UP000027238"/>
    </source>
</evidence>
<comment type="caution">
    <text evidence="11">The sequence shown here is derived from an EMBL/GenBank/DDBJ whole genome shotgun (WGS) entry which is preliminary data.</text>
</comment>
<gene>
    <name evidence="11" type="ORF">CSUB01_12386</name>
</gene>
<evidence type="ECO:0000259" key="9">
    <source>
        <dbReference type="Pfam" id="PF07731"/>
    </source>
</evidence>
<organism evidence="11 12">
    <name type="scientific">Colletotrichum sublineola</name>
    <name type="common">Sorghum anthracnose fungus</name>
    <dbReference type="NCBI Taxonomy" id="1173701"/>
    <lineage>
        <taxon>Eukaryota</taxon>
        <taxon>Fungi</taxon>
        <taxon>Dikarya</taxon>
        <taxon>Ascomycota</taxon>
        <taxon>Pezizomycotina</taxon>
        <taxon>Sordariomycetes</taxon>
        <taxon>Hypocreomycetidae</taxon>
        <taxon>Glomerellales</taxon>
        <taxon>Glomerellaceae</taxon>
        <taxon>Colletotrichum</taxon>
        <taxon>Colletotrichum graminicola species complex</taxon>
    </lineage>
</organism>
<dbReference type="CDD" id="cd13850">
    <property type="entry name" value="CuRO_1_Abr2_like"/>
    <property type="match status" value="1"/>
</dbReference>
<dbReference type="AlphaFoldDB" id="A0A066XB10"/>
<dbReference type="InterPro" id="IPR008972">
    <property type="entry name" value="Cupredoxin"/>
</dbReference>
<evidence type="ECO:0000256" key="3">
    <source>
        <dbReference type="ARBA" id="ARBA00022729"/>
    </source>
</evidence>
<dbReference type="Pfam" id="PF00394">
    <property type="entry name" value="Cu-oxidase"/>
    <property type="match status" value="1"/>
</dbReference>
<dbReference type="Pfam" id="PF07732">
    <property type="entry name" value="Cu-oxidase_3"/>
    <property type="match status" value="1"/>
</dbReference>
<dbReference type="InterPro" id="IPR001117">
    <property type="entry name" value="Cu-oxidase_2nd"/>
</dbReference>
<name>A0A066XB10_COLSU</name>
<dbReference type="Gene3D" id="3.40.50.1820">
    <property type="entry name" value="alpha/beta hydrolase"/>
    <property type="match status" value="1"/>
</dbReference>
<evidence type="ECO:0000256" key="5">
    <source>
        <dbReference type="ARBA" id="ARBA00023008"/>
    </source>
</evidence>
<evidence type="ECO:0000256" key="2">
    <source>
        <dbReference type="ARBA" id="ARBA00022723"/>
    </source>
</evidence>
<sequence length="854" mass="96588">MLPTYIPVQKVEARNGIVYAYRRLGPSEGIPLVLHMHVRASMGYWDPTFIRPIAAKRPVIMFDPPAVGQSSGGTKRTPTDICVMGDDLNAFLDALSLELIDLLGYSIGSMACQMSTLVKPARVRRLILVGADPSAPIPGEHFWPRTNPNLDRFIALQKSATEAEWQNAYKLTFFRNDEQGRAACDAYFERIRKSEFNERAADGGLPAFNDVESFMLQLGSIKHWCLPGDKNKHSFYRLHELTMPVLVMTGDDDYLVPTPRSYELMHAIPNCMLVIWPHAGHASIWQCALLATLLGLGEAVQRYNLTLTYAWDKQDGHGRPTYLINNDTPGPVLTVDEDETLEAFVDNQLQIETTIHWHGIYQINEPWNDGVPGVTQWATEPRDNYTYRFTPQGQYGSYFYHGHFGPAFSDGQRGPIWIRPANWRPRPYELISSNEDDICAMRKAENNPRHIIIADWNDQPMDMYLIRFRDTGYIPACANSLTLNARGGTRCESARDLEDAGGPGRNERGCLWQVPGHKYVNIDYCTDTHPELEVVQANPGEEWIWINFIHSGAHHSLAISIDEHEFWVVAADGEFVYPQKVVRTHVNLGERTSILVRLDKPNGDYALRLHSLRAEQIIQGAGILRYPTTKDMSKHTNKSVPDTKPWLHLNGSVVNPQDRVMDESLLAPYPPRPPPESADFTLKFMVNKTGPSTWVLNAAPHEFFRQNVPPILWNEKSCGKTCWANGLLRNGSVVDLIIENGADIDSNHPFHKHNHKVWVIGQGDGGFPWPDVKDAMKNGGAKYFNLINPPRRDGFTLYAGEGKFVVVRYEIYFPAVSMLHCHMIHHFAASIPLLSLCFYFKLIATLERTTGYFS</sequence>
<dbReference type="GO" id="GO:0016491">
    <property type="term" value="F:oxidoreductase activity"/>
    <property type="evidence" value="ECO:0007669"/>
    <property type="project" value="UniProtKB-KW"/>
</dbReference>
<dbReference type="CDD" id="cd13876">
    <property type="entry name" value="CuRO_2_Abr2_like"/>
    <property type="match status" value="1"/>
</dbReference>
<dbReference type="Pfam" id="PF00561">
    <property type="entry name" value="Abhydrolase_1"/>
    <property type="match status" value="1"/>
</dbReference>
<dbReference type="InterPro" id="IPR000073">
    <property type="entry name" value="AB_hydrolase_1"/>
</dbReference>